<gene>
    <name evidence="9" type="primary">holA</name>
    <name evidence="9" type="ORF">JP09_004920</name>
</gene>
<dbReference type="PANTHER" id="PTHR34388:SF1">
    <property type="entry name" value="DNA POLYMERASE III SUBUNIT DELTA"/>
    <property type="match status" value="1"/>
</dbReference>
<comment type="catalytic activity">
    <reaction evidence="7">
        <text>DNA(n) + a 2'-deoxyribonucleoside 5'-triphosphate = DNA(n+1) + diphosphate</text>
        <dbReference type="Rhea" id="RHEA:22508"/>
        <dbReference type="Rhea" id="RHEA-COMP:17339"/>
        <dbReference type="Rhea" id="RHEA-COMP:17340"/>
        <dbReference type="ChEBI" id="CHEBI:33019"/>
        <dbReference type="ChEBI" id="CHEBI:61560"/>
        <dbReference type="ChEBI" id="CHEBI:173112"/>
        <dbReference type="EC" id="2.7.7.7"/>
    </reaction>
</comment>
<accession>A0A2P5P757</accession>
<dbReference type="InterPro" id="IPR027417">
    <property type="entry name" value="P-loop_NTPase"/>
</dbReference>
<dbReference type="Gene3D" id="1.10.8.60">
    <property type="match status" value="1"/>
</dbReference>
<sequence length="334" mass="36484">MRYLLAGPDDFSLKLKLASIKASLGDPAVLASATSVFEGAKLKPGEFKLTVDALPFLTPCRLVVVTGLLARFSAGDGTLKKASKIDDPEVFASAITNSPPSTAIILIETELSRNNPLFKYLADKVEVHEFPMLDKPRLKEWIGRRVMDAGGAITPMAINLLVQYVGADLWAVAGEIEKLVLFAAGRPITDNDVKTLVGYAGESNIFALVDAIFETRLKTATETLENLKVKGLSASYVLSMLSRQLRLVIQYKELKSRGSKDLEIRRKLGLLADFVWKKTQDQAARFTMSRLKDVYSRLLEADLAAKTGRMDEELALDLLVAELASGAPLTPVLT</sequence>
<evidence type="ECO:0000259" key="8">
    <source>
        <dbReference type="Pfam" id="PF21694"/>
    </source>
</evidence>
<dbReference type="NCBIfam" id="TIGR01128">
    <property type="entry name" value="holA"/>
    <property type="match status" value="1"/>
</dbReference>
<dbReference type="GO" id="GO:0006261">
    <property type="term" value="P:DNA-templated DNA replication"/>
    <property type="evidence" value="ECO:0007669"/>
    <property type="project" value="TreeGrafter"/>
</dbReference>
<dbReference type="Gene3D" id="1.20.272.10">
    <property type="match status" value="1"/>
</dbReference>
<evidence type="ECO:0000256" key="7">
    <source>
        <dbReference type="ARBA" id="ARBA00049244"/>
    </source>
</evidence>
<evidence type="ECO:0000256" key="2">
    <source>
        <dbReference type="ARBA" id="ARBA00022679"/>
    </source>
</evidence>
<dbReference type="SUPFAM" id="SSF52540">
    <property type="entry name" value="P-loop containing nucleoside triphosphate hydrolases"/>
    <property type="match status" value="1"/>
</dbReference>
<keyword evidence="10" id="KW-1185">Reference proteome</keyword>
<dbReference type="EC" id="2.7.7.7" evidence="1"/>
<evidence type="ECO:0000256" key="4">
    <source>
        <dbReference type="ARBA" id="ARBA00022705"/>
    </source>
</evidence>
<organism evidence="9 10">
    <name type="scientific">Dehalogenimonas etheniformans</name>
    <dbReference type="NCBI Taxonomy" id="1536648"/>
    <lineage>
        <taxon>Bacteria</taxon>
        <taxon>Bacillati</taxon>
        <taxon>Chloroflexota</taxon>
        <taxon>Dehalococcoidia</taxon>
        <taxon>Dehalococcoidales</taxon>
        <taxon>Dehalococcoidaceae</taxon>
        <taxon>Dehalogenimonas</taxon>
    </lineage>
</organism>
<protein>
    <recommendedName>
        <fullName evidence="1">DNA-directed DNA polymerase</fullName>
        <ecNumber evidence="1">2.7.7.7</ecNumber>
    </recommendedName>
</protein>
<feature type="domain" description="DNA polymerase III delta subunit-like C-terminal" evidence="8">
    <location>
        <begin position="202"/>
        <end position="322"/>
    </location>
</feature>
<evidence type="ECO:0000256" key="6">
    <source>
        <dbReference type="ARBA" id="ARBA00034754"/>
    </source>
</evidence>
<dbReference type="Pfam" id="PF21694">
    <property type="entry name" value="DNA_pol3_delta_C"/>
    <property type="match status" value="1"/>
</dbReference>
<dbReference type="GO" id="GO:0009360">
    <property type="term" value="C:DNA polymerase III complex"/>
    <property type="evidence" value="ECO:0007669"/>
    <property type="project" value="TreeGrafter"/>
</dbReference>
<reference evidence="9 10" key="1">
    <citation type="journal article" date="2017" name="ISME J.">
        <title>Grape pomace compost harbors organohalide-respiring Dehalogenimonas species with novel reductive dehalogenase genes.</title>
        <authorList>
            <person name="Yang Y."/>
            <person name="Higgins S.A."/>
            <person name="Yan J."/>
            <person name="Simsir B."/>
            <person name="Chourey K."/>
            <person name="Iyer R."/>
            <person name="Hettich R.L."/>
            <person name="Baldwin B."/>
            <person name="Ogles D.M."/>
            <person name="Loffler F.E."/>
        </authorList>
    </citation>
    <scope>NUCLEOTIDE SEQUENCE [LARGE SCALE GENOMIC DNA]</scope>
    <source>
        <strain evidence="9 10">GP</strain>
    </source>
</reference>
<evidence type="ECO:0000256" key="5">
    <source>
        <dbReference type="ARBA" id="ARBA00022932"/>
    </source>
</evidence>
<evidence type="ECO:0000256" key="1">
    <source>
        <dbReference type="ARBA" id="ARBA00012417"/>
    </source>
</evidence>
<keyword evidence="2" id="KW-0808">Transferase</keyword>
<dbReference type="RefSeq" id="WP_102331147.1">
    <property type="nucleotide sequence ID" value="NZ_CP058566.2"/>
</dbReference>
<keyword evidence="5" id="KW-0239">DNA-directed DNA polymerase</keyword>
<dbReference type="InterPro" id="IPR008921">
    <property type="entry name" value="DNA_pol3_clamp-load_cplx_C"/>
</dbReference>
<dbReference type="Gene3D" id="3.40.50.300">
    <property type="entry name" value="P-loop containing nucleotide triphosphate hydrolases"/>
    <property type="match status" value="1"/>
</dbReference>
<dbReference type="InterPro" id="IPR048466">
    <property type="entry name" value="DNA_pol3_delta-like_C"/>
</dbReference>
<evidence type="ECO:0000256" key="3">
    <source>
        <dbReference type="ARBA" id="ARBA00022695"/>
    </source>
</evidence>
<keyword evidence="4" id="KW-0235">DNA replication</keyword>
<dbReference type="GO" id="GO:0003677">
    <property type="term" value="F:DNA binding"/>
    <property type="evidence" value="ECO:0007669"/>
    <property type="project" value="InterPro"/>
</dbReference>
<dbReference type="EMBL" id="JQAN02000009">
    <property type="protein sequence ID" value="PPD58138.1"/>
    <property type="molecule type" value="Genomic_DNA"/>
</dbReference>
<dbReference type="Proteomes" id="UP000235653">
    <property type="component" value="Unassembled WGS sequence"/>
</dbReference>
<name>A0A2P5P757_9CHLR</name>
<dbReference type="OrthoDB" id="9775929at2"/>
<proteinExistence type="inferred from homology"/>
<dbReference type="GO" id="GO:0003887">
    <property type="term" value="F:DNA-directed DNA polymerase activity"/>
    <property type="evidence" value="ECO:0007669"/>
    <property type="project" value="UniProtKB-KW"/>
</dbReference>
<dbReference type="AlphaFoldDB" id="A0A2P5P757"/>
<comment type="similarity">
    <text evidence="6">Belongs to the DNA polymerase HolA subunit family.</text>
</comment>
<evidence type="ECO:0000313" key="9">
    <source>
        <dbReference type="EMBL" id="PPD58138.1"/>
    </source>
</evidence>
<dbReference type="PANTHER" id="PTHR34388">
    <property type="entry name" value="DNA POLYMERASE III SUBUNIT DELTA"/>
    <property type="match status" value="1"/>
</dbReference>
<evidence type="ECO:0000313" key="10">
    <source>
        <dbReference type="Proteomes" id="UP000235653"/>
    </source>
</evidence>
<dbReference type="SUPFAM" id="SSF48019">
    <property type="entry name" value="post-AAA+ oligomerization domain-like"/>
    <property type="match status" value="1"/>
</dbReference>
<comment type="caution">
    <text evidence="9">The sequence shown here is derived from an EMBL/GenBank/DDBJ whole genome shotgun (WGS) entry which is preliminary data.</text>
</comment>
<dbReference type="InterPro" id="IPR005790">
    <property type="entry name" value="DNA_polIII_delta"/>
</dbReference>
<keyword evidence="3" id="KW-0548">Nucleotidyltransferase</keyword>